<dbReference type="GO" id="GO:0045505">
    <property type="term" value="F:dynein intermediate chain binding"/>
    <property type="evidence" value="ECO:0007669"/>
    <property type="project" value="TreeGrafter"/>
</dbReference>
<dbReference type="PANTHER" id="PTHR21255:SF4">
    <property type="entry name" value="DYNEIN LIGHT CHAIN TCTEX-TYPE"/>
    <property type="match status" value="1"/>
</dbReference>
<dbReference type="CDD" id="cd21455">
    <property type="entry name" value="DLC-like_DYNLT1_DYNLT3"/>
    <property type="match status" value="1"/>
</dbReference>
<dbReference type="AlphaFoldDB" id="A0A9W8AWE3"/>
<dbReference type="PANTHER" id="PTHR21255">
    <property type="entry name" value="T-COMPLEX-ASSOCIATED-TESTIS-EXPRESSED 1/ DYNEIN LIGHT CHAIN"/>
    <property type="match status" value="1"/>
</dbReference>
<protein>
    <submittedName>
        <fullName evidence="1">Uncharacterized protein</fullName>
    </submittedName>
</protein>
<reference evidence="1" key="1">
    <citation type="submission" date="2022-07" db="EMBL/GenBank/DDBJ databases">
        <title>Phylogenomic reconstructions and comparative analyses of Kickxellomycotina fungi.</title>
        <authorList>
            <person name="Reynolds N.K."/>
            <person name="Stajich J.E."/>
            <person name="Barry K."/>
            <person name="Grigoriev I.V."/>
            <person name="Crous P."/>
            <person name="Smith M.E."/>
        </authorList>
    </citation>
    <scope>NUCLEOTIDE SEQUENCE</scope>
    <source>
        <strain evidence="1">RSA 1196</strain>
    </source>
</reference>
<proteinExistence type="predicted"/>
<dbReference type="InterPro" id="IPR005334">
    <property type="entry name" value="Tctex-1-like"/>
</dbReference>
<comment type="caution">
    <text evidence="1">The sequence shown here is derived from an EMBL/GenBank/DDBJ whole genome shotgun (WGS) entry which is preliminary data.</text>
</comment>
<evidence type="ECO:0000313" key="2">
    <source>
        <dbReference type="Proteomes" id="UP001150925"/>
    </source>
</evidence>
<dbReference type="Gene3D" id="3.30.1140.40">
    <property type="entry name" value="Tctex-1"/>
    <property type="match status" value="1"/>
</dbReference>
<dbReference type="Pfam" id="PF03645">
    <property type="entry name" value="Tctex-1"/>
    <property type="match status" value="1"/>
</dbReference>
<gene>
    <name evidence="1" type="ORF">IWQ62_002279</name>
</gene>
<evidence type="ECO:0000313" key="1">
    <source>
        <dbReference type="EMBL" id="KAJ1966740.1"/>
    </source>
</evidence>
<keyword evidence="2" id="KW-1185">Reference proteome</keyword>
<organism evidence="1 2">
    <name type="scientific">Dispira parvispora</name>
    <dbReference type="NCBI Taxonomy" id="1520584"/>
    <lineage>
        <taxon>Eukaryota</taxon>
        <taxon>Fungi</taxon>
        <taxon>Fungi incertae sedis</taxon>
        <taxon>Zoopagomycota</taxon>
        <taxon>Kickxellomycotina</taxon>
        <taxon>Dimargaritomycetes</taxon>
        <taxon>Dimargaritales</taxon>
        <taxon>Dimargaritaceae</taxon>
        <taxon>Dispira</taxon>
    </lineage>
</organism>
<accession>A0A9W8AWE3</accession>
<sequence>MLTSNPSDQVVKKSSAFHDTVQHILKTCVFLNDNKYGLDIKAVDLVVDDSTYRHTKVVEWSDAILEYVIRKLTALQQTVPYKYIATCKIIQKTGTGYHTCSTGLWDPEMDGHTNYRYDTGSVVVVVDAYAVAAKSQTEEL</sequence>
<dbReference type="EMBL" id="JANBPY010000463">
    <property type="protein sequence ID" value="KAJ1966740.1"/>
    <property type="molecule type" value="Genomic_DNA"/>
</dbReference>
<dbReference type="GO" id="GO:0007018">
    <property type="term" value="P:microtubule-based movement"/>
    <property type="evidence" value="ECO:0007669"/>
    <property type="project" value="TreeGrafter"/>
</dbReference>
<dbReference type="GO" id="GO:0005737">
    <property type="term" value="C:cytoplasm"/>
    <property type="evidence" value="ECO:0007669"/>
    <property type="project" value="TreeGrafter"/>
</dbReference>
<name>A0A9W8AWE3_9FUNG</name>
<dbReference type="InterPro" id="IPR038586">
    <property type="entry name" value="Tctex-1-like_sf"/>
</dbReference>
<dbReference type="OrthoDB" id="10059120at2759"/>
<dbReference type="Proteomes" id="UP001150925">
    <property type="component" value="Unassembled WGS sequence"/>
</dbReference>
<dbReference type="GO" id="GO:0005868">
    <property type="term" value="C:cytoplasmic dynein complex"/>
    <property type="evidence" value="ECO:0007669"/>
    <property type="project" value="TreeGrafter"/>
</dbReference>